<evidence type="ECO:0000256" key="2">
    <source>
        <dbReference type="SAM" id="Phobius"/>
    </source>
</evidence>
<comment type="caution">
    <text evidence="3">The sequence shown here is derived from an EMBL/GenBank/DDBJ whole genome shotgun (WGS) entry which is preliminary data.</text>
</comment>
<dbReference type="STRING" id="1333998.M2A_1515"/>
<name>A0A081BAE8_9HYPH</name>
<gene>
    <name evidence="3" type="ORF">M2A_1515</name>
</gene>
<evidence type="ECO:0000313" key="4">
    <source>
        <dbReference type="Proteomes" id="UP000028702"/>
    </source>
</evidence>
<feature type="transmembrane region" description="Helical" evidence="2">
    <location>
        <begin position="37"/>
        <end position="55"/>
    </location>
</feature>
<sequence>MEGEEKKSEGETNPSERPDASGWTPELYARRKARAKAMAWVLVAMIALFFLVTVVKLGGNIAERSI</sequence>
<dbReference type="RefSeq" id="WP_045445248.1">
    <property type="nucleotide sequence ID" value="NZ_BBIO01000006.1"/>
</dbReference>
<keyword evidence="2" id="KW-0472">Membrane</keyword>
<protein>
    <submittedName>
        <fullName evidence="3">Conserved protein</fullName>
    </submittedName>
</protein>
<evidence type="ECO:0000313" key="3">
    <source>
        <dbReference type="EMBL" id="GAK45016.1"/>
    </source>
</evidence>
<reference evidence="3 4" key="1">
    <citation type="submission" date="2014-07" db="EMBL/GenBank/DDBJ databases">
        <title>Tepidicaulis marinum gen. nov., sp. nov., a novel marine bacterium denitrifying nitrate to nitrous oxide strictly under microaerobic conditions.</title>
        <authorList>
            <person name="Takeuchi M."/>
            <person name="Yamagishi T."/>
            <person name="Kamagata Y."/>
            <person name="Oshima K."/>
            <person name="Hattori M."/>
            <person name="Katayama T."/>
            <person name="Hanada S."/>
            <person name="Tamaki H."/>
            <person name="Marumo K."/>
            <person name="Maeda H."/>
            <person name="Nedachi M."/>
            <person name="Iwasaki W."/>
            <person name="Suwa Y."/>
            <person name="Sakata S."/>
        </authorList>
    </citation>
    <scope>NUCLEOTIDE SEQUENCE [LARGE SCALE GENOMIC DNA]</scope>
    <source>
        <strain evidence="3 4">MA2</strain>
    </source>
</reference>
<evidence type="ECO:0000256" key="1">
    <source>
        <dbReference type="SAM" id="MobiDB-lite"/>
    </source>
</evidence>
<keyword evidence="4" id="KW-1185">Reference proteome</keyword>
<dbReference type="EMBL" id="BBIO01000006">
    <property type="protein sequence ID" value="GAK45016.1"/>
    <property type="molecule type" value="Genomic_DNA"/>
</dbReference>
<accession>A0A081BAE8</accession>
<organism evidence="3 4">
    <name type="scientific">Tepidicaulis marinus</name>
    <dbReference type="NCBI Taxonomy" id="1333998"/>
    <lineage>
        <taxon>Bacteria</taxon>
        <taxon>Pseudomonadati</taxon>
        <taxon>Pseudomonadota</taxon>
        <taxon>Alphaproteobacteria</taxon>
        <taxon>Hyphomicrobiales</taxon>
        <taxon>Parvibaculaceae</taxon>
        <taxon>Tepidicaulis</taxon>
    </lineage>
</organism>
<dbReference type="AlphaFoldDB" id="A0A081BAE8"/>
<keyword evidence="2" id="KW-0812">Transmembrane</keyword>
<proteinExistence type="predicted"/>
<keyword evidence="2" id="KW-1133">Transmembrane helix</keyword>
<dbReference type="Proteomes" id="UP000028702">
    <property type="component" value="Unassembled WGS sequence"/>
</dbReference>
<feature type="compositionally biased region" description="Basic and acidic residues" evidence="1">
    <location>
        <begin position="1"/>
        <end position="19"/>
    </location>
</feature>
<feature type="region of interest" description="Disordered" evidence="1">
    <location>
        <begin position="1"/>
        <end position="24"/>
    </location>
</feature>